<protein>
    <recommendedName>
        <fullName evidence="3">DUF177 domain-containing protein</fullName>
    </recommendedName>
</protein>
<dbReference type="PANTHER" id="PTHR37734:SF1">
    <property type="entry name" value="LARGE RIBOSOMAL RNA SUBUNIT ACCUMULATION PROTEIN YCED HOMOLOG 2, CHLOROPLASTIC"/>
    <property type="match status" value="1"/>
</dbReference>
<organism evidence="1 2">
    <name type="scientific">Desulfurobacterium pacificum</name>
    <dbReference type="NCBI Taxonomy" id="240166"/>
    <lineage>
        <taxon>Bacteria</taxon>
        <taxon>Pseudomonadati</taxon>
        <taxon>Aquificota</taxon>
        <taxon>Aquificia</taxon>
        <taxon>Desulfurobacteriales</taxon>
        <taxon>Desulfurobacteriaceae</taxon>
        <taxon>Desulfurobacterium</taxon>
    </lineage>
</organism>
<dbReference type="EMBL" id="FXUB01000005">
    <property type="protein sequence ID" value="SMP17162.1"/>
    <property type="molecule type" value="Genomic_DNA"/>
</dbReference>
<reference evidence="1 2" key="1">
    <citation type="submission" date="2017-05" db="EMBL/GenBank/DDBJ databases">
        <authorList>
            <person name="Varghese N."/>
            <person name="Submissions S."/>
        </authorList>
    </citation>
    <scope>NUCLEOTIDE SEQUENCE [LARGE SCALE GENOMIC DNA]</scope>
    <source>
        <strain evidence="1 2">DSM 15522</strain>
    </source>
</reference>
<dbReference type="Pfam" id="PF02620">
    <property type="entry name" value="YceD"/>
    <property type="match status" value="1"/>
</dbReference>
<sequence length="174" mass="19792">MKRKVNLNEVTAKEPVKVDTEIQASIMHLPEEEVSKASSFKLHIEITKKPVGYNLKGNIKGEVELTCSRCNEKFMHKIDKDFEYKLLPTSEITGGEIKSSELDVKFSDSDVLDLAEVVEEQIILDLPVKPLCSEDCQLPALEEEKEKSTEDVKSGVDKRWEKLKTLKDKLSKEK</sequence>
<proteinExistence type="predicted"/>
<name>A0ABY1NSH7_9BACT</name>
<keyword evidence="2" id="KW-1185">Reference proteome</keyword>
<dbReference type="Proteomes" id="UP001157911">
    <property type="component" value="Unassembled WGS sequence"/>
</dbReference>
<evidence type="ECO:0000313" key="2">
    <source>
        <dbReference type="Proteomes" id="UP001157911"/>
    </source>
</evidence>
<dbReference type="PANTHER" id="PTHR37734">
    <property type="entry name" value="LARGE RIBOSOMAL RNA SUBUNIT ACCUMULATION PROTEIN YCED HOMOLOG 2, CHLOROPLASTIC"/>
    <property type="match status" value="1"/>
</dbReference>
<evidence type="ECO:0008006" key="3">
    <source>
        <dbReference type="Google" id="ProtNLM"/>
    </source>
</evidence>
<evidence type="ECO:0000313" key="1">
    <source>
        <dbReference type="EMBL" id="SMP17162.1"/>
    </source>
</evidence>
<dbReference type="InterPro" id="IPR003772">
    <property type="entry name" value="YceD"/>
</dbReference>
<comment type="caution">
    <text evidence="1">The sequence shown here is derived from an EMBL/GenBank/DDBJ whole genome shotgun (WGS) entry which is preliminary data.</text>
</comment>
<dbReference type="RefSeq" id="WP_283400961.1">
    <property type="nucleotide sequence ID" value="NZ_FXUB01000005.1"/>
</dbReference>
<gene>
    <name evidence="1" type="ORF">SAMN06265339_1514</name>
</gene>
<accession>A0ABY1NSH7</accession>
<dbReference type="InterPro" id="IPR044985">
    <property type="entry name" value="YceD_plant"/>
</dbReference>